<dbReference type="Proteomes" id="UP000317036">
    <property type="component" value="Unassembled WGS sequence"/>
</dbReference>
<keyword evidence="2" id="KW-0805">Transcription regulation</keyword>
<evidence type="ECO:0000256" key="1">
    <source>
        <dbReference type="ARBA" id="ARBA00022491"/>
    </source>
</evidence>
<dbReference type="GO" id="GO:0003677">
    <property type="term" value="F:DNA binding"/>
    <property type="evidence" value="ECO:0007669"/>
    <property type="project" value="UniProtKB-KW"/>
</dbReference>
<accession>A0A559KD45</accession>
<dbReference type="InterPro" id="IPR000551">
    <property type="entry name" value="MerR-type_HTH_dom"/>
</dbReference>
<dbReference type="CDD" id="cd04764">
    <property type="entry name" value="HTH_MlrA-like_sg1"/>
    <property type="match status" value="1"/>
</dbReference>
<dbReference type="PANTHER" id="PTHR30204:SF69">
    <property type="entry name" value="MERR-FAMILY TRANSCRIPTIONAL REGULATOR"/>
    <property type="match status" value="1"/>
</dbReference>
<dbReference type="GO" id="GO:0003700">
    <property type="term" value="F:DNA-binding transcription factor activity"/>
    <property type="evidence" value="ECO:0007669"/>
    <property type="project" value="InterPro"/>
</dbReference>
<feature type="domain" description="HTH merR-type" evidence="5">
    <location>
        <begin position="10"/>
        <end position="78"/>
    </location>
</feature>
<keyword evidence="7" id="KW-1185">Reference proteome</keyword>
<dbReference type="InterPro" id="IPR047057">
    <property type="entry name" value="MerR_fam"/>
</dbReference>
<keyword evidence="4" id="KW-0804">Transcription</keyword>
<dbReference type="PANTHER" id="PTHR30204">
    <property type="entry name" value="REDOX-CYCLING DRUG-SENSING TRANSCRIPTIONAL ACTIVATOR SOXR"/>
    <property type="match status" value="1"/>
</dbReference>
<evidence type="ECO:0000259" key="5">
    <source>
        <dbReference type="PROSITE" id="PS50937"/>
    </source>
</evidence>
<protein>
    <submittedName>
        <fullName evidence="6">MerR family transcriptional regulator</fullName>
    </submittedName>
</protein>
<comment type="caution">
    <text evidence="6">The sequence shown here is derived from an EMBL/GenBank/DDBJ whole genome shotgun (WGS) entry which is preliminary data.</text>
</comment>
<name>A0A559KD45_9BACL</name>
<evidence type="ECO:0000256" key="2">
    <source>
        <dbReference type="ARBA" id="ARBA00023015"/>
    </source>
</evidence>
<dbReference type="OrthoDB" id="2884071at2"/>
<reference evidence="6 7" key="1">
    <citation type="submission" date="2019-07" db="EMBL/GenBank/DDBJ databases">
        <authorList>
            <person name="Kim J."/>
        </authorList>
    </citation>
    <scope>NUCLEOTIDE SEQUENCE [LARGE SCALE GENOMIC DNA]</scope>
    <source>
        <strain evidence="6 7">JC52</strain>
    </source>
</reference>
<dbReference type="Gene3D" id="1.10.1660.10">
    <property type="match status" value="1"/>
</dbReference>
<dbReference type="SUPFAM" id="SSF46955">
    <property type="entry name" value="Putative DNA-binding domain"/>
    <property type="match status" value="1"/>
</dbReference>
<evidence type="ECO:0000256" key="4">
    <source>
        <dbReference type="ARBA" id="ARBA00023163"/>
    </source>
</evidence>
<gene>
    <name evidence="6" type="ORF">FPZ49_10010</name>
</gene>
<dbReference type="SMART" id="SM00422">
    <property type="entry name" value="HTH_MERR"/>
    <property type="match status" value="1"/>
</dbReference>
<keyword evidence="1" id="KW-0678">Repressor</keyword>
<sequence length="202" mass="22648">MSEDQILDRAYSITEFSELLEIPPGTLRQWEKDFNLKIPRNAKNVRYYTQGESEVFRKIKSLREKGSSVEFISQLLREDEIAETAPEQAPAAQASAPESAAIQTVPVLNDGNHALLLNIQERLTALPEVIKAAFSEQIKKEVEAGNKLLLSGLTDAVCSQVIDVLRRELTGASLQQAQIAAVSKPERKKKSIWRKDIRKPRP</sequence>
<dbReference type="RefSeq" id="WP_144846068.1">
    <property type="nucleotide sequence ID" value="NZ_VNJI01000010.1"/>
</dbReference>
<dbReference type="InterPro" id="IPR009061">
    <property type="entry name" value="DNA-bd_dom_put_sf"/>
</dbReference>
<evidence type="ECO:0000313" key="6">
    <source>
        <dbReference type="EMBL" id="TVY10051.1"/>
    </source>
</evidence>
<keyword evidence="3" id="KW-0238">DNA-binding</keyword>
<evidence type="ECO:0000256" key="3">
    <source>
        <dbReference type="ARBA" id="ARBA00023125"/>
    </source>
</evidence>
<dbReference type="AlphaFoldDB" id="A0A559KD45"/>
<proteinExistence type="predicted"/>
<organism evidence="6 7">
    <name type="scientific">Paenibacillus cremeus</name>
    <dbReference type="NCBI Taxonomy" id="2163881"/>
    <lineage>
        <taxon>Bacteria</taxon>
        <taxon>Bacillati</taxon>
        <taxon>Bacillota</taxon>
        <taxon>Bacilli</taxon>
        <taxon>Bacillales</taxon>
        <taxon>Paenibacillaceae</taxon>
        <taxon>Paenibacillus</taxon>
    </lineage>
</organism>
<dbReference type="PROSITE" id="PS50937">
    <property type="entry name" value="HTH_MERR_2"/>
    <property type="match status" value="1"/>
</dbReference>
<dbReference type="Pfam" id="PF13411">
    <property type="entry name" value="MerR_1"/>
    <property type="match status" value="1"/>
</dbReference>
<evidence type="ECO:0000313" key="7">
    <source>
        <dbReference type="Proteomes" id="UP000317036"/>
    </source>
</evidence>
<dbReference type="EMBL" id="VNJI01000010">
    <property type="protein sequence ID" value="TVY10051.1"/>
    <property type="molecule type" value="Genomic_DNA"/>
</dbReference>